<dbReference type="EMBL" id="JACEFG010000002">
    <property type="protein sequence ID" value="MBA2175499.1"/>
    <property type="molecule type" value="Genomic_DNA"/>
</dbReference>
<dbReference type="Proteomes" id="UP000571017">
    <property type="component" value="Unassembled WGS sequence"/>
</dbReference>
<proteinExistence type="predicted"/>
<comment type="caution">
    <text evidence="1">The sequence shown here is derived from an EMBL/GenBank/DDBJ whole genome shotgun (WGS) entry which is preliminary data.</text>
</comment>
<dbReference type="AlphaFoldDB" id="A0A838CUL9"/>
<dbReference type="RefSeq" id="WP_181472503.1">
    <property type="nucleotide sequence ID" value="NZ_JACEFG010000002.1"/>
</dbReference>
<accession>A0A838CUL9</accession>
<gene>
    <name evidence="1" type="ORF">H0266_11400</name>
</gene>
<protein>
    <submittedName>
        <fullName evidence="1">Uncharacterized protein</fullName>
    </submittedName>
</protein>
<reference evidence="1 2" key="1">
    <citation type="journal article" date="2004" name="Extremophiles">
        <title>Halobacillus locisalis sp. nov., a halophilic bacterium isolated from a marine solar saltern of the Yellow Sea in Korea.</title>
        <authorList>
            <person name="Yoon J.H."/>
            <person name="Kang K.H."/>
            <person name="Oh T.K."/>
            <person name="Park Y.H."/>
        </authorList>
    </citation>
    <scope>NUCLEOTIDE SEQUENCE [LARGE SCALE GENOMIC DNA]</scope>
    <source>
        <strain evidence="1 2">KCTC 3788</strain>
    </source>
</reference>
<organism evidence="1 2">
    <name type="scientific">Halobacillus locisalis</name>
    <dbReference type="NCBI Taxonomy" id="220753"/>
    <lineage>
        <taxon>Bacteria</taxon>
        <taxon>Bacillati</taxon>
        <taxon>Bacillota</taxon>
        <taxon>Bacilli</taxon>
        <taxon>Bacillales</taxon>
        <taxon>Bacillaceae</taxon>
        <taxon>Halobacillus</taxon>
    </lineage>
</organism>
<evidence type="ECO:0000313" key="1">
    <source>
        <dbReference type="EMBL" id="MBA2175499.1"/>
    </source>
</evidence>
<sequence length="176" mass="20226">MKKLALFLVVVLFIAAGYVGYLFFFKSYDTADQEVDQLADEQYEISLPESSGPEEGKGAPTQDQIVESYQSSYQSLMANAEERVNQLASQAQNEYMSKLQNGEDVSYSYFYNKYNSAADRLEETTDQAFETIYKDMNQSLETHDYASAEADQLQQDYEQTKKQWRNSLLQKVKESL</sequence>
<evidence type="ECO:0000313" key="2">
    <source>
        <dbReference type="Proteomes" id="UP000571017"/>
    </source>
</evidence>
<name>A0A838CUL9_9BACI</name>
<keyword evidence="2" id="KW-1185">Reference proteome</keyword>